<keyword evidence="8" id="KW-1185">Reference proteome</keyword>
<feature type="region of interest" description="Disordered" evidence="5">
    <location>
        <begin position="1"/>
        <end position="41"/>
    </location>
</feature>
<feature type="transmembrane region" description="Helical" evidence="6">
    <location>
        <begin position="212"/>
        <end position="234"/>
    </location>
</feature>
<feature type="transmembrane region" description="Helical" evidence="6">
    <location>
        <begin position="280"/>
        <end position="303"/>
    </location>
</feature>
<evidence type="ECO:0000256" key="4">
    <source>
        <dbReference type="ARBA" id="ARBA00023136"/>
    </source>
</evidence>
<proteinExistence type="predicted"/>
<accession>A0AAD4C333</accession>
<feature type="region of interest" description="Disordered" evidence="5">
    <location>
        <begin position="467"/>
        <end position="499"/>
    </location>
</feature>
<reference evidence="7" key="1">
    <citation type="submission" date="2019-10" db="EMBL/GenBank/DDBJ databases">
        <authorList>
            <consortium name="DOE Joint Genome Institute"/>
            <person name="Kuo A."/>
            <person name="Miyauchi S."/>
            <person name="Kiss E."/>
            <person name="Drula E."/>
            <person name="Kohler A."/>
            <person name="Sanchez-Garcia M."/>
            <person name="Andreopoulos B."/>
            <person name="Barry K.W."/>
            <person name="Bonito G."/>
            <person name="Buee M."/>
            <person name="Carver A."/>
            <person name="Chen C."/>
            <person name="Cichocki N."/>
            <person name="Clum A."/>
            <person name="Culley D."/>
            <person name="Crous P.W."/>
            <person name="Fauchery L."/>
            <person name="Girlanda M."/>
            <person name="Hayes R."/>
            <person name="Keri Z."/>
            <person name="LaButti K."/>
            <person name="Lipzen A."/>
            <person name="Lombard V."/>
            <person name="Magnuson J."/>
            <person name="Maillard F."/>
            <person name="Morin E."/>
            <person name="Murat C."/>
            <person name="Nolan M."/>
            <person name="Ohm R."/>
            <person name="Pangilinan J."/>
            <person name="Pereira M."/>
            <person name="Perotto S."/>
            <person name="Peter M."/>
            <person name="Riley R."/>
            <person name="Sitrit Y."/>
            <person name="Stielow B."/>
            <person name="Szollosi G."/>
            <person name="Zifcakova L."/>
            <person name="Stursova M."/>
            <person name="Spatafora J.W."/>
            <person name="Tedersoo L."/>
            <person name="Vaario L.-M."/>
            <person name="Yamada A."/>
            <person name="Yan M."/>
            <person name="Wang P."/>
            <person name="Xu J."/>
            <person name="Bruns T."/>
            <person name="Baldrian P."/>
            <person name="Vilgalys R."/>
            <person name="Henrissat B."/>
            <person name="Grigoriev I.V."/>
            <person name="Hibbett D."/>
            <person name="Nagy L.G."/>
            <person name="Martin F.M."/>
        </authorList>
    </citation>
    <scope>NUCLEOTIDE SEQUENCE</scope>
    <source>
        <strain evidence="7">BED1</strain>
    </source>
</reference>
<name>A0AAD4C333_BOLED</name>
<organism evidence="7 8">
    <name type="scientific">Boletus edulis BED1</name>
    <dbReference type="NCBI Taxonomy" id="1328754"/>
    <lineage>
        <taxon>Eukaryota</taxon>
        <taxon>Fungi</taxon>
        <taxon>Dikarya</taxon>
        <taxon>Basidiomycota</taxon>
        <taxon>Agaricomycotina</taxon>
        <taxon>Agaricomycetes</taxon>
        <taxon>Agaricomycetidae</taxon>
        <taxon>Boletales</taxon>
        <taxon>Boletineae</taxon>
        <taxon>Boletaceae</taxon>
        <taxon>Boletoideae</taxon>
        <taxon>Boletus</taxon>
    </lineage>
</organism>
<evidence type="ECO:0000313" key="7">
    <source>
        <dbReference type="EMBL" id="KAF8447555.1"/>
    </source>
</evidence>
<dbReference type="PANTHER" id="PTHR23507">
    <property type="entry name" value="ZGC:174356"/>
    <property type="match status" value="1"/>
</dbReference>
<dbReference type="AlphaFoldDB" id="A0AAD4C333"/>
<evidence type="ECO:0000256" key="1">
    <source>
        <dbReference type="ARBA" id="ARBA00004141"/>
    </source>
</evidence>
<gene>
    <name evidence="7" type="ORF">L210DRAFT_2802884</name>
</gene>
<dbReference type="EMBL" id="WHUW01000004">
    <property type="protein sequence ID" value="KAF8447555.1"/>
    <property type="molecule type" value="Genomic_DNA"/>
</dbReference>
<keyword evidence="3 6" id="KW-1133">Transmembrane helix</keyword>
<feature type="transmembrane region" description="Helical" evidence="6">
    <location>
        <begin position="603"/>
        <end position="625"/>
    </location>
</feature>
<feature type="transmembrane region" description="Helical" evidence="6">
    <location>
        <begin position="240"/>
        <end position="268"/>
    </location>
</feature>
<evidence type="ECO:0000313" key="8">
    <source>
        <dbReference type="Proteomes" id="UP001194468"/>
    </source>
</evidence>
<feature type="transmembrane region" description="Helical" evidence="6">
    <location>
        <begin position="433"/>
        <end position="453"/>
    </location>
</feature>
<dbReference type="GO" id="GO:0016020">
    <property type="term" value="C:membrane"/>
    <property type="evidence" value="ECO:0007669"/>
    <property type="project" value="UniProtKB-SubCell"/>
</dbReference>
<evidence type="ECO:0000256" key="6">
    <source>
        <dbReference type="SAM" id="Phobius"/>
    </source>
</evidence>
<reference evidence="7" key="2">
    <citation type="journal article" date="2020" name="Nat. Commun.">
        <title>Large-scale genome sequencing of mycorrhizal fungi provides insights into the early evolution of symbiotic traits.</title>
        <authorList>
            <person name="Miyauchi S."/>
            <person name="Kiss E."/>
            <person name="Kuo A."/>
            <person name="Drula E."/>
            <person name="Kohler A."/>
            <person name="Sanchez-Garcia M."/>
            <person name="Morin E."/>
            <person name="Andreopoulos B."/>
            <person name="Barry K.W."/>
            <person name="Bonito G."/>
            <person name="Buee M."/>
            <person name="Carver A."/>
            <person name="Chen C."/>
            <person name="Cichocki N."/>
            <person name="Clum A."/>
            <person name="Culley D."/>
            <person name="Crous P.W."/>
            <person name="Fauchery L."/>
            <person name="Girlanda M."/>
            <person name="Hayes R.D."/>
            <person name="Keri Z."/>
            <person name="LaButti K."/>
            <person name="Lipzen A."/>
            <person name="Lombard V."/>
            <person name="Magnuson J."/>
            <person name="Maillard F."/>
            <person name="Murat C."/>
            <person name="Nolan M."/>
            <person name="Ohm R.A."/>
            <person name="Pangilinan J."/>
            <person name="Pereira M.F."/>
            <person name="Perotto S."/>
            <person name="Peter M."/>
            <person name="Pfister S."/>
            <person name="Riley R."/>
            <person name="Sitrit Y."/>
            <person name="Stielow J.B."/>
            <person name="Szollosi G."/>
            <person name="Zifcakova L."/>
            <person name="Stursova M."/>
            <person name="Spatafora J.W."/>
            <person name="Tedersoo L."/>
            <person name="Vaario L.M."/>
            <person name="Yamada A."/>
            <person name="Yan M."/>
            <person name="Wang P."/>
            <person name="Xu J."/>
            <person name="Bruns T."/>
            <person name="Baldrian P."/>
            <person name="Vilgalys R."/>
            <person name="Dunand C."/>
            <person name="Henrissat B."/>
            <person name="Grigoriev I.V."/>
            <person name="Hibbett D."/>
            <person name="Nagy L.G."/>
            <person name="Martin F.M."/>
        </authorList>
    </citation>
    <scope>NUCLEOTIDE SEQUENCE</scope>
    <source>
        <strain evidence="7">BED1</strain>
    </source>
</reference>
<dbReference type="PANTHER" id="PTHR23507:SF1">
    <property type="entry name" value="FI18259P1-RELATED"/>
    <property type="match status" value="1"/>
</dbReference>
<dbReference type="InterPro" id="IPR011701">
    <property type="entry name" value="MFS"/>
</dbReference>
<dbReference type="Gene3D" id="1.20.1250.20">
    <property type="entry name" value="MFS general substrate transporter like domains"/>
    <property type="match status" value="1"/>
</dbReference>
<feature type="transmembrane region" description="Helical" evidence="6">
    <location>
        <begin position="394"/>
        <end position="413"/>
    </location>
</feature>
<keyword evidence="2 6" id="KW-0812">Transmembrane</keyword>
<sequence>MIPSTRVTRQAEDSLHHSDDSELSRPDHSEQSTLLGQDEIDSPLSVEDEDHASEVASWKNLPWWKRPSPYWVIFGTFFSSTGFAALLAPKVALYTTLACRVHRPEYVMNIYSFPLTHNLVSINATDALIPYAYGSETAVDTISALLPSPTYNSPLDYIPNDHDSEQQCASDPVVQRVVATLNAVFSTSMGIFSCLTAGWWGSLSDRYGRRIVLFVSILGLVVTEFTHVITAWFVDALPGGYWFPLVGFLIEGLCGSMSSGVAANHAYLADTTDPSTRSPYFSLSLGLMFTGVAVGPAVGGLLIRSTGTMMSVFYFASILHVAYAVFILFILPESLTRARMRGARLRRRQEQTNQASSGRAPDVLKAAARFLDPIVVLLPEQFSDANSLKQRRDWSLFFIAIASGLVMSNAGSFSYKFQYAAAQFNWTPEITSYYVSLIGTTRAIFLAAVLPLIMKYFKATPIQLSSTSDEPLRGTISPSPSRDASPLTGMAPTNASEQASRPPVFDLALARVSAGLDTAVFLSMAVASTGALFALATTISSFTAGISPATQTLALHIYTNRRSQNQGEIGKLFGALSVIQALGSQIISPALYGFVYFNTVAVFPQAIMLVSMCASLLVLILFLFVRIRPKTAGDPVGRGLGDEQGSQDMGDP</sequence>
<dbReference type="SUPFAM" id="SSF103473">
    <property type="entry name" value="MFS general substrate transporter"/>
    <property type="match status" value="1"/>
</dbReference>
<feature type="transmembrane region" description="Helical" evidence="6">
    <location>
        <begin position="179"/>
        <end position="200"/>
    </location>
</feature>
<dbReference type="Pfam" id="PF07690">
    <property type="entry name" value="MFS_1"/>
    <property type="match status" value="1"/>
</dbReference>
<evidence type="ECO:0000256" key="3">
    <source>
        <dbReference type="ARBA" id="ARBA00022989"/>
    </source>
</evidence>
<feature type="compositionally biased region" description="Basic and acidic residues" evidence="5">
    <location>
        <begin position="9"/>
        <end position="30"/>
    </location>
</feature>
<dbReference type="GO" id="GO:0022857">
    <property type="term" value="F:transmembrane transporter activity"/>
    <property type="evidence" value="ECO:0007669"/>
    <property type="project" value="InterPro"/>
</dbReference>
<comment type="caution">
    <text evidence="7">The sequence shown here is derived from an EMBL/GenBank/DDBJ whole genome shotgun (WGS) entry which is preliminary data.</text>
</comment>
<dbReference type="InterPro" id="IPR036259">
    <property type="entry name" value="MFS_trans_sf"/>
</dbReference>
<evidence type="ECO:0000256" key="5">
    <source>
        <dbReference type="SAM" id="MobiDB-lite"/>
    </source>
</evidence>
<feature type="transmembrane region" description="Helical" evidence="6">
    <location>
        <begin position="309"/>
        <end position="331"/>
    </location>
</feature>
<evidence type="ECO:0000256" key="2">
    <source>
        <dbReference type="ARBA" id="ARBA00022692"/>
    </source>
</evidence>
<protein>
    <submittedName>
        <fullName evidence="7">Major facilitator superfamily domain-containing protein</fullName>
    </submittedName>
</protein>
<dbReference type="Proteomes" id="UP001194468">
    <property type="component" value="Unassembled WGS sequence"/>
</dbReference>
<keyword evidence="4 6" id="KW-0472">Membrane</keyword>
<comment type="subcellular location">
    <subcellularLocation>
        <location evidence="1">Membrane</location>
        <topology evidence="1">Multi-pass membrane protein</topology>
    </subcellularLocation>
</comment>
<feature type="transmembrane region" description="Helical" evidence="6">
    <location>
        <begin position="69"/>
        <end position="88"/>
    </location>
</feature>